<dbReference type="InterPro" id="IPR025718">
    <property type="entry name" value="SAP30_Sin3-bd"/>
</dbReference>
<organism evidence="6 7">
    <name type="scientific">Triparma verrucosa</name>
    <dbReference type="NCBI Taxonomy" id="1606542"/>
    <lineage>
        <taxon>Eukaryota</taxon>
        <taxon>Sar</taxon>
        <taxon>Stramenopiles</taxon>
        <taxon>Ochrophyta</taxon>
        <taxon>Bolidophyceae</taxon>
        <taxon>Parmales</taxon>
        <taxon>Triparmaceae</taxon>
        <taxon>Triparma</taxon>
    </lineage>
</organism>
<gene>
    <name evidence="6" type="ORF">TrVE_jg9322</name>
</gene>
<keyword evidence="7" id="KW-1185">Reference proteome</keyword>
<dbReference type="InterPro" id="IPR037802">
    <property type="entry name" value="SGF29"/>
</dbReference>
<comment type="caution">
    <text evidence="6">The sequence shown here is derived from an EMBL/GenBank/DDBJ whole genome shotgun (WGS) entry which is preliminary data.</text>
</comment>
<evidence type="ECO:0000313" key="6">
    <source>
        <dbReference type="EMBL" id="GMI08771.1"/>
    </source>
</evidence>
<evidence type="ECO:0000256" key="3">
    <source>
        <dbReference type="ARBA" id="ARBA00023163"/>
    </source>
</evidence>
<dbReference type="GO" id="GO:0000124">
    <property type="term" value="C:SAGA complex"/>
    <property type="evidence" value="ECO:0007669"/>
    <property type="project" value="InterPro"/>
</dbReference>
<evidence type="ECO:0000256" key="1">
    <source>
        <dbReference type="ARBA" id="ARBA00004123"/>
    </source>
</evidence>
<evidence type="ECO:0000256" key="4">
    <source>
        <dbReference type="ARBA" id="ARBA00023242"/>
    </source>
</evidence>
<dbReference type="InterPro" id="IPR047288">
    <property type="entry name" value="Tudor_SGF29_rpt1"/>
</dbReference>
<dbReference type="AlphaFoldDB" id="A0A9W7FAB2"/>
<dbReference type="InterPro" id="IPR047287">
    <property type="entry name" value="Tudor_SGF29_rpt2"/>
</dbReference>
<dbReference type="InterPro" id="IPR038291">
    <property type="entry name" value="SAP30_C_sf"/>
</dbReference>
<dbReference type="Proteomes" id="UP001165160">
    <property type="component" value="Unassembled WGS sequence"/>
</dbReference>
<dbReference type="Pfam" id="PF13867">
    <property type="entry name" value="SAP30_Sin3_bdg"/>
    <property type="match status" value="1"/>
</dbReference>
<reference evidence="7" key="1">
    <citation type="journal article" date="2023" name="Commun. Biol.">
        <title>Genome analysis of Parmales, the sister group of diatoms, reveals the evolutionary specialization of diatoms from phago-mixotrophs to photoautotrophs.</title>
        <authorList>
            <person name="Ban H."/>
            <person name="Sato S."/>
            <person name="Yoshikawa S."/>
            <person name="Yamada K."/>
            <person name="Nakamura Y."/>
            <person name="Ichinomiya M."/>
            <person name="Sato N."/>
            <person name="Blanc-Mathieu R."/>
            <person name="Endo H."/>
            <person name="Kuwata A."/>
            <person name="Ogata H."/>
        </authorList>
    </citation>
    <scope>NUCLEOTIDE SEQUENCE [LARGE SCALE GENOMIC DNA]</scope>
    <source>
        <strain evidence="7">NIES 3699</strain>
    </source>
</reference>
<dbReference type="EMBL" id="BRXX01000386">
    <property type="protein sequence ID" value="GMI08771.1"/>
    <property type="molecule type" value="Genomic_DNA"/>
</dbReference>
<name>A0A9W7FAB2_9STRA</name>
<dbReference type="Gene3D" id="6.10.160.20">
    <property type="match status" value="1"/>
</dbReference>
<evidence type="ECO:0000313" key="7">
    <source>
        <dbReference type="Proteomes" id="UP001165160"/>
    </source>
</evidence>
<dbReference type="Gene3D" id="2.30.30.140">
    <property type="match status" value="2"/>
</dbReference>
<protein>
    <recommendedName>
        <fullName evidence="5">SGF29 C-terminal domain-containing protein</fullName>
    </recommendedName>
</protein>
<evidence type="ECO:0000256" key="2">
    <source>
        <dbReference type="ARBA" id="ARBA00023015"/>
    </source>
</evidence>
<dbReference type="GO" id="GO:0005634">
    <property type="term" value="C:nucleus"/>
    <property type="evidence" value="ECO:0007669"/>
    <property type="project" value="UniProtKB-SubCell"/>
</dbReference>
<evidence type="ECO:0000259" key="5">
    <source>
        <dbReference type="PROSITE" id="PS51518"/>
    </source>
</evidence>
<comment type="subcellular location">
    <subcellularLocation>
        <location evidence="1">Nucleus</location>
    </subcellularLocation>
</comment>
<keyword evidence="3" id="KW-0804">Transcription</keyword>
<dbReference type="InterPro" id="IPR010750">
    <property type="entry name" value="SGF29_tudor-like_dom"/>
</dbReference>
<dbReference type="CDD" id="cd20394">
    <property type="entry name" value="Tudor_SGF29_rpt2"/>
    <property type="match status" value="1"/>
</dbReference>
<dbReference type="PANTHER" id="PTHR21539:SF0">
    <property type="entry name" value="SAGA-ASSOCIATED FACTOR 29"/>
    <property type="match status" value="1"/>
</dbReference>
<keyword evidence="4" id="KW-0539">Nucleus</keyword>
<dbReference type="PANTHER" id="PTHR21539">
    <property type="entry name" value="SAGA-ASSOCIATED FACTOR 29"/>
    <property type="match status" value="1"/>
</dbReference>
<sequence length="246" mass="27663">MSKAASNVRTYPKGLATDFRQMQPQKLFDYVEYFSVSIRPDAPAPELACNVASHFLALDVDEEAVLGGFLRTCDGEKDYADDNKVIINTVPSVQAHKRKRAKTAARPGEQVAAKVSRSDENGSWILASVQSYSRDSESYDVQDEDDITKLIRLPYTNVMRLGDGTEIFRKGGPCMAIFPETTSFYKAVVSKAPVWRVDRQGNPICSELILKFMDDEDESGKTPHRRVPSRYVIQLPELYFEDHTAL</sequence>
<feature type="domain" description="SGF29 C-terminal" evidence="5">
    <location>
        <begin position="101"/>
        <end position="241"/>
    </location>
</feature>
<accession>A0A9W7FAB2</accession>
<proteinExistence type="predicted"/>
<dbReference type="CDD" id="cd20393">
    <property type="entry name" value="Tudor_SGF29_rpt1"/>
    <property type="match status" value="1"/>
</dbReference>
<keyword evidence="2" id="KW-0805">Transcription regulation</keyword>
<dbReference type="PROSITE" id="PS51518">
    <property type="entry name" value="SGF29_C"/>
    <property type="match status" value="1"/>
</dbReference>
<dbReference type="Pfam" id="PF07039">
    <property type="entry name" value="SGF29_Tudor"/>
    <property type="match status" value="1"/>
</dbReference>